<reference evidence="4 5" key="1">
    <citation type="submission" date="2019-04" db="EMBL/GenBank/DDBJ databases">
        <authorList>
            <consortium name="Wellcome Sanger Institute Data Sharing"/>
        </authorList>
    </citation>
    <scope>NUCLEOTIDE SEQUENCE [LARGE SCALE GENOMIC DNA]</scope>
</reference>
<organism evidence="4 5">
    <name type="scientific">Scleropages formosus</name>
    <name type="common">Asian bonytongue</name>
    <name type="synonym">Osteoglossum formosum</name>
    <dbReference type="NCBI Taxonomy" id="113540"/>
    <lineage>
        <taxon>Eukaryota</taxon>
        <taxon>Metazoa</taxon>
        <taxon>Chordata</taxon>
        <taxon>Craniata</taxon>
        <taxon>Vertebrata</taxon>
        <taxon>Euteleostomi</taxon>
        <taxon>Actinopterygii</taxon>
        <taxon>Neopterygii</taxon>
        <taxon>Teleostei</taxon>
        <taxon>Osteoglossocephala</taxon>
        <taxon>Osteoglossomorpha</taxon>
        <taxon>Osteoglossiformes</taxon>
        <taxon>Osteoglossidae</taxon>
        <taxon>Scleropages</taxon>
    </lineage>
</organism>
<feature type="coiled-coil region" evidence="2">
    <location>
        <begin position="393"/>
        <end position="420"/>
    </location>
</feature>
<dbReference type="Ensembl" id="ENSSFOT00015023196.2">
    <property type="protein sequence ID" value="ENSSFOP00015022946.2"/>
    <property type="gene ID" value="ENSSFOG00015014726.2"/>
</dbReference>
<keyword evidence="5" id="KW-1185">Reference proteome</keyword>
<dbReference type="PANTHER" id="PTHR16127">
    <property type="entry name" value="TAXILIN"/>
    <property type="match status" value="1"/>
</dbReference>
<feature type="compositionally biased region" description="Polar residues" evidence="3">
    <location>
        <begin position="1"/>
        <end position="20"/>
    </location>
</feature>
<dbReference type="GO" id="GO:0019905">
    <property type="term" value="F:syntaxin binding"/>
    <property type="evidence" value="ECO:0007669"/>
    <property type="project" value="InterPro"/>
</dbReference>
<dbReference type="AlphaFoldDB" id="A0A8C9RZY4"/>
<keyword evidence="2" id="KW-0175">Coiled coil</keyword>
<feature type="compositionally biased region" description="Polar residues" evidence="3">
    <location>
        <begin position="569"/>
        <end position="582"/>
    </location>
</feature>
<reference evidence="4" key="2">
    <citation type="submission" date="2025-08" db="UniProtKB">
        <authorList>
            <consortium name="Ensembl"/>
        </authorList>
    </citation>
    <scope>IDENTIFICATION</scope>
</reference>
<evidence type="ECO:0000313" key="5">
    <source>
        <dbReference type="Proteomes" id="UP000694397"/>
    </source>
</evidence>
<sequence length="582" mass="65890">MRLISENSKQPISLSPQVQINGMDKPCEDPSEDFSRQLEDIISTYGSAASPPERQDPTPEAEETEEAPEDDEDPDGEQGEGVTAAPDTEGSTQQPSEKKLRKGLGKEAALLMQSLNKLASPEEKLETLFKKYAELVEERRAEQRQLGALRKKHAQTLKENERLQGEHNRAVLARSKLEGLCRELQRHNKALKEESAQRCREEEQKREEISVHFQNTLTDIQAQIEQQNERNSKLRQENNDLGEKLNGIIQQYEQREEHLEKIFKHRDLQQKLADARLEEANMLLHEAEEKHKREKEYLLKEAIDKTKSCFTMKEQELELKKQLVLYSEKFDELQSTLAKSNDVYASFRKEMDKMSKNMKKLEKESGTWKTRFENCNKALMDMVTDRSIKDKEFEMFTLKINKLERLCRALQEERKGLYKKIQEICRPGEKVDVKAVEVDVQEEDVSPENAPVSVPPPVSAPQPASDSESTSSSTADSISTFIPVEFPFTMDMSRLKAEQERLEELAAALLNPHEESGEATNSDEEAPISAEVQKSSEAGEAATPFDSGPVSSPPPETSQSAPAEKLTPGDTQGSSETGESQE</sequence>
<feature type="compositionally biased region" description="Low complexity" evidence="3">
    <location>
        <begin position="461"/>
        <end position="478"/>
    </location>
</feature>
<reference evidence="4" key="3">
    <citation type="submission" date="2025-09" db="UniProtKB">
        <authorList>
            <consortium name="Ensembl"/>
        </authorList>
    </citation>
    <scope>IDENTIFICATION</scope>
</reference>
<dbReference type="Proteomes" id="UP000694397">
    <property type="component" value="Chromosome 1"/>
</dbReference>
<evidence type="ECO:0000313" key="4">
    <source>
        <dbReference type="Ensembl" id="ENSSFOP00015022946.2"/>
    </source>
</evidence>
<gene>
    <name evidence="4" type="primary">TXLNB</name>
    <name evidence="4" type="synonym">txlnba</name>
</gene>
<comment type="similarity">
    <text evidence="1">Belongs to the taxilin family.</text>
</comment>
<dbReference type="GeneTree" id="ENSGT00940000157418"/>
<evidence type="ECO:0000256" key="3">
    <source>
        <dbReference type="SAM" id="MobiDB-lite"/>
    </source>
</evidence>
<feature type="region of interest" description="Disordered" evidence="3">
    <location>
        <begin position="505"/>
        <end position="582"/>
    </location>
</feature>
<feature type="region of interest" description="Disordered" evidence="3">
    <location>
        <begin position="1"/>
        <end position="105"/>
    </location>
</feature>
<name>A0A8C9RZY4_SCLFO</name>
<feature type="compositionally biased region" description="Basic and acidic residues" evidence="3">
    <location>
        <begin position="25"/>
        <end position="39"/>
    </location>
</feature>
<protein>
    <submittedName>
        <fullName evidence="4">Taxilin beta</fullName>
    </submittedName>
</protein>
<feature type="region of interest" description="Disordered" evidence="3">
    <location>
        <begin position="441"/>
        <end position="478"/>
    </location>
</feature>
<feature type="coiled-coil region" evidence="2">
    <location>
        <begin position="125"/>
        <end position="297"/>
    </location>
</feature>
<evidence type="ECO:0000256" key="1">
    <source>
        <dbReference type="ARBA" id="ARBA00009550"/>
    </source>
</evidence>
<dbReference type="InterPro" id="IPR026183">
    <property type="entry name" value="Taxilin_fam"/>
</dbReference>
<accession>A0A8C9RZY4</accession>
<dbReference type="OrthoDB" id="425555at2759"/>
<dbReference type="Pfam" id="PF09728">
    <property type="entry name" value="Taxilin"/>
    <property type="match status" value="1"/>
</dbReference>
<feature type="compositionally biased region" description="Acidic residues" evidence="3">
    <location>
        <begin position="59"/>
        <end position="78"/>
    </location>
</feature>
<dbReference type="PANTHER" id="PTHR16127:SF10">
    <property type="entry name" value="BETA-TAXILIN"/>
    <property type="match status" value="1"/>
</dbReference>
<evidence type="ECO:0000256" key="2">
    <source>
        <dbReference type="SAM" id="Coils"/>
    </source>
</evidence>
<proteinExistence type="inferred from homology"/>